<protein>
    <submittedName>
        <fullName evidence="2">SGNH domain-containing protein</fullName>
    </submittedName>
</protein>
<dbReference type="WBParaSite" id="PS1159_v2.g22334.t1">
    <property type="protein sequence ID" value="PS1159_v2.g22334.t1"/>
    <property type="gene ID" value="PS1159_v2.g22334"/>
</dbReference>
<reference evidence="2" key="1">
    <citation type="submission" date="2022-11" db="UniProtKB">
        <authorList>
            <consortium name="WormBaseParasite"/>
        </authorList>
    </citation>
    <scope>IDENTIFICATION</scope>
</reference>
<proteinExistence type="predicted"/>
<dbReference type="Proteomes" id="UP000887580">
    <property type="component" value="Unplaced"/>
</dbReference>
<name>A0AC35FZ25_9BILA</name>
<evidence type="ECO:0000313" key="1">
    <source>
        <dbReference type="Proteomes" id="UP000887580"/>
    </source>
</evidence>
<evidence type="ECO:0000313" key="2">
    <source>
        <dbReference type="WBParaSite" id="PS1159_v2.g22334.t1"/>
    </source>
</evidence>
<organism evidence="1 2">
    <name type="scientific">Panagrolaimus sp. PS1159</name>
    <dbReference type="NCBI Taxonomy" id="55785"/>
    <lineage>
        <taxon>Eukaryota</taxon>
        <taxon>Metazoa</taxon>
        <taxon>Ecdysozoa</taxon>
        <taxon>Nematoda</taxon>
        <taxon>Chromadorea</taxon>
        <taxon>Rhabditida</taxon>
        <taxon>Tylenchina</taxon>
        <taxon>Panagrolaimomorpha</taxon>
        <taxon>Panagrolaimoidea</taxon>
        <taxon>Panagrolaimidae</taxon>
        <taxon>Panagrolaimus</taxon>
    </lineage>
</organism>
<sequence length="283" mass="32278">MTYEANDTLCKKDEIIETFYKVKDEPLHQWRCSVILASSNNETFKKEAVVLGNSYAAAQFSGIYQALKLLGYTKAYLIARSGCLPHGGELNKEYSDPNYGCNKWIKNSFDEFLIAHLMDPLPSADLYANDFAIQELRNSIAKLSNFSRTLLFVSPNADFDFSHIKVDEPRLSHLKSMINFTYNSASTIARNLQLNLSLEEFVLSKEYVYEITHASEVRLIEAIKDCSNCFFFNTTEIFCDNNGCPLYDKKTQLAILRDQSHLSLTGVEMLIKPLFNFMSLKIT</sequence>
<accession>A0AC35FZ25</accession>